<dbReference type="Proteomes" id="UP000654670">
    <property type="component" value="Unassembled WGS sequence"/>
</dbReference>
<evidence type="ECO:0000313" key="5">
    <source>
        <dbReference type="EMBL" id="GGL51649.1"/>
    </source>
</evidence>
<feature type="domain" description="Solute-binding protein family 3/N-terminal" evidence="3">
    <location>
        <begin position="43"/>
        <end position="265"/>
    </location>
</feature>
<dbReference type="Gene3D" id="3.40.190.10">
    <property type="entry name" value="Periplasmic binding protein-like II"/>
    <property type="match status" value="2"/>
</dbReference>
<keyword evidence="1 2" id="KW-0732">Signal</keyword>
<evidence type="ECO:0000256" key="2">
    <source>
        <dbReference type="SAM" id="SignalP"/>
    </source>
</evidence>
<dbReference type="PANTHER" id="PTHR35936">
    <property type="entry name" value="MEMBRANE-BOUND LYTIC MUREIN TRANSGLYCOSYLASE F"/>
    <property type="match status" value="1"/>
</dbReference>
<keyword evidence="6" id="KW-1185">Reference proteome</keyword>
<dbReference type="SMART" id="SM00079">
    <property type="entry name" value="PBPe"/>
    <property type="match status" value="1"/>
</dbReference>
<reference evidence="5" key="2">
    <citation type="submission" date="2020-09" db="EMBL/GenBank/DDBJ databases">
        <authorList>
            <person name="Sun Q."/>
            <person name="Ohkuma M."/>
        </authorList>
    </citation>
    <scope>NUCLEOTIDE SEQUENCE</scope>
    <source>
        <strain evidence="5">JCM 15325</strain>
    </source>
</reference>
<feature type="domain" description="Ionotropic glutamate receptor C-terminal" evidence="4">
    <location>
        <begin position="43"/>
        <end position="264"/>
    </location>
</feature>
<evidence type="ECO:0000259" key="4">
    <source>
        <dbReference type="SMART" id="SM00079"/>
    </source>
</evidence>
<dbReference type="SUPFAM" id="SSF53850">
    <property type="entry name" value="Periplasmic binding protein-like II"/>
    <property type="match status" value="1"/>
</dbReference>
<comment type="caution">
    <text evidence="5">The sequence shown here is derived from an EMBL/GenBank/DDBJ whole genome shotgun (WGS) entry which is preliminary data.</text>
</comment>
<evidence type="ECO:0000259" key="3">
    <source>
        <dbReference type="SMART" id="SM00062"/>
    </source>
</evidence>
<dbReference type="InterPro" id="IPR001320">
    <property type="entry name" value="Iontro_rcpt_C"/>
</dbReference>
<dbReference type="PROSITE" id="PS51257">
    <property type="entry name" value="PROKAR_LIPOPROTEIN"/>
    <property type="match status" value="1"/>
</dbReference>
<reference evidence="5" key="1">
    <citation type="journal article" date="2014" name="Int. J. Syst. Evol. Microbiol.">
        <title>Complete genome sequence of Corynebacterium casei LMG S-19264T (=DSM 44701T), isolated from a smear-ripened cheese.</title>
        <authorList>
            <consortium name="US DOE Joint Genome Institute (JGI-PGF)"/>
            <person name="Walter F."/>
            <person name="Albersmeier A."/>
            <person name="Kalinowski J."/>
            <person name="Ruckert C."/>
        </authorList>
    </citation>
    <scope>NUCLEOTIDE SEQUENCE</scope>
    <source>
        <strain evidence="5">JCM 15325</strain>
    </source>
</reference>
<dbReference type="PANTHER" id="PTHR35936:SF17">
    <property type="entry name" value="ARGININE-BINDING EXTRACELLULAR PROTEIN ARTP"/>
    <property type="match status" value="1"/>
</dbReference>
<organism evidence="5 6">
    <name type="scientific">Sporolactobacillus putidus</name>
    <dbReference type="NCBI Taxonomy" id="492735"/>
    <lineage>
        <taxon>Bacteria</taxon>
        <taxon>Bacillati</taxon>
        <taxon>Bacillota</taxon>
        <taxon>Bacilli</taxon>
        <taxon>Bacillales</taxon>
        <taxon>Sporolactobacillaceae</taxon>
        <taxon>Sporolactobacillus</taxon>
    </lineage>
</organism>
<dbReference type="CDD" id="cd13624">
    <property type="entry name" value="PBP2_Arg_Lys_His"/>
    <property type="match status" value="1"/>
</dbReference>
<dbReference type="EMBL" id="BMOK01000005">
    <property type="protein sequence ID" value="GGL51649.1"/>
    <property type="molecule type" value="Genomic_DNA"/>
</dbReference>
<dbReference type="SMART" id="SM00062">
    <property type="entry name" value="PBPb"/>
    <property type="match status" value="1"/>
</dbReference>
<name>A0A917W0D6_9BACL</name>
<evidence type="ECO:0000313" key="6">
    <source>
        <dbReference type="Proteomes" id="UP000654670"/>
    </source>
</evidence>
<proteinExistence type="predicted"/>
<dbReference type="AlphaFoldDB" id="A0A917W0D6"/>
<feature type="signal peptide" evidence="2">
    <location>
        <begin position="1"/>
        <end position="22"/>
    </location>
</feature>
<dbReference type="GO" id="GO:0016020">
    <property type="term" value="C:membrane"/>
    <property type="evidence" value="ECO:0007669"/>
    <property type="project" value="InterPro"/>
</dbReference>
<dbReference type="GO" id="GO:0015276">
    <property type="term" value="F:ligand-gated monoatomic ion channel activity"/>
    <property type="evidence" value="ECO:0007669"/>
    <property type="project" value="InterPro"/>
</dbReference>
<accession>A0A917W0D6</accession>
<evidence type="ECO:0000256" key="1">
    <source>
        <dbReference type="ARBA" id="ARBA00022729"/>
    </source>
</evidence>
<feature type="chain" id="PRO_5039730450" evidence="2">
    <location>
        <begin position="23"/>
        <end position="276"/>
    </location>
</feature>
<dbReference type="Pfam" id="PF00497">
    <property type="entry name" value="SBP_bac_3"/>
    <property type="match status" value="1"/>
</dbReference>
<dbReference type="RefSeq" id="WP_188802449.1">
    <property type="nucleotide sequence ID" value="NZ_BMOK01000005.1"/>
</dbReference>
<dbReference type="InterPro" id="IPR001638">
    <property type="entry name" value="Solute-binding_3/MltF_N"/>
</dbReference>
<sequence>MKKKLSIFSLVLAFILVLSACASGSGSSSGSSASSSSGTQKKTLRVVDDATYAPFEYMDKGKIVGFDVDILNALSKETGYKVQLANVGWDPVFVELKNKTADMSISAITINSQRKQTYDFSVPYFLSTNKILVKKNSNIKSGADLKGKVIAVQTATTGQAAVEKIVGQNNPNVKKFKTINLAIMELLNGGADAVVADNTVIEEYAKNNPGQNLKVIMDKKAFAPEFYGLMYPKGSNLRSVFDKAINTLYANGTYTKIYQKWFKASPDVNELKAQQK</sequence>
<gene>
    <name evidence="5" type="ORF">GCM10007968_14740</name>
</gene>
<protein>
    <submittedName>
        <fullName evidence="5">Basic amino acid ABC transporter substrate-binding protein</fullName>
    </submittedName>
</protein>